<dbReference type="GO" id="GO:0044218">
    <property type="term" value="C:other organism cell membrane"/>
    <property type="evidence" value="ECO:0007669"/>
    <property type="project" value="UniProtKB-KW"/>
</dbReference>
<dbReference type="Pfam" id="PF06369">
    <property type="entry name" value="Anemone_cytotox"/>
    <property type="match status" value="1"/>
</dbReference>
<organism evidence="6 7">
    <name type="scientific">Muraenolepis orangiensis</name>
    <name type="common">Patagonian moray cod</name>
    <dbReference type="NCBI Taxonomy" id="630683"/>
    <lineage>
        <taxon>Eukaryota</taxon>
        <taxon>Metazoa</taxon>
        <taxon>Chordata</taxon>
        <taxon>Craniata</taxon>
        <taxon>Vertebrata</taxon>
        <taxon>Euteleostomi</taxon>
        <taxon>Actinopterygii</taxon>
        <taxon>Neopterygii</taxon>
        <taxon>Teleostei</taxon>
        <taxon>Neoteleostei</taxon>
        <taxon>Acanthomorphata</taxon>
        <taxon>Zeiogadaria</taxon>
        <taxon>Gadariae</taxon>
        <taxon>Gadiformes</taxon>
        <taxon>Muraenolepidoidei</taxon>
        <taxon>Muraenolepididae</taxon>
        <taxon>Muraenolepis</taxon>
    </lineage>
</organism>
<dbReference type="GO" id="GO:0051715">
    <property type="term" value="P:cytolysis in another organism"/>
    <property type="evidence" value="ECO:0007669"/>
    <property type="project" value="InterPro"/>
</dbReference>
<name>A0A9Q0IV49_9TELE</name>
<evidence type="ECO:0000256" key="4">
    <source>
        <dbReference type="ARBA" id="ARBA00023298"/>
    </source>
</evidence>
<keyword evidence="7" id="KW-1185">Reference proteome</keyword>
<evidence type="ECO:0000256" key="3">
    <source>
        <dbReference type="ARBA" id="ARBA00022537"/>
    </source>
</evidence>
<sequence>MPHRCCTVEINNSSGSYSLSDPRVFMESGYCEVPPPPAIGPCSAGSAFFNKTSGAATGAVGVLTYDLFNYQQGGYSQAVAVMFSVPYDHNLYSNWCAVGVFEGGAPCDHDLYDAMYNGPESRFARAKGDGSGVMYRGDYLAVGATMSDSGEAVVRVDLSDLGMY</sequence>
<comment type="caution">
    <text evidence="6">The sequence shown here is derived from an EMBL/GenBank/DDBJ whole genome shotgun (WGS) entry which is preliminary data.</text>
</comment>
<keyword evidence="4" id="KW-0472">Membrane</keyword>
<dbReference type="GO" id="GO:0046931">
    <property type="term" value="P:pore complex assembly"/>
    <property type="evidence" value="ECO:0007669"/>
    <property type="project" value="InterPro"/>
</dbReference>
<comment type="subcellular location">
    <subcellularLocation>
        <location evidence="2">Nematocyst</location>
    </subcellularLocation>
    <subcellularLocation>
        <location evidence="1">Target cell membrane</location>
    </subcellularLocation>
</comment>
<dbReference type="GO" id="GO:0042151">
    <property type="term" value="C:nematocyst"/>
    <property type="evidence" value="ECO:0007669"/>
    <property type="project" value="UniProtKB-SubCell"/>
</dbReference>
<dbReference type="OrthoDB" id="8495133at2759"/>
<keyword evidence="5" id="KW-0166">Nematocyst</keyword>
<dbReference type="PANTHER" id="PTHR40388:SF2">
    <property type="entry name" value="ACTINOPORIN-LIKE PROTEIN"/>
    <property type="match status" value="1"/>
</dbReference>
<dbReference type="InterPro" id="IPR009104">
    <property type="entry name" value="Anemon_actinoporin-like"/>
</dbReference>
<dbReference type="Gene3D" id="2.60.270.20">
    <property type="entry name" value="Cytolysin/lectin"/>
    <property type="match status" value="1"/>
</dbReference>
<evidence type="ECO:0000313" key="6">
    <source>
        <dbReference type="EMBL" id="KAJ3610406.1"/>
    </source>
</evidence>
<dbReference type="SUPFAM" id="SSF63724">
    <property type="entry name" value="Cytolysin/lectin"/>
    <property type="match status" value="1"/>
</dbReference>
<dbReference type="GO" id="GO:0015267">
    <property type="term" value="F:channel activity"/>
    <property type="evidence" value="ECO:0007669"/>
    <property type="project" value="InterPro"/>
</dbReference>
<dbReference type="AlphaFoldDB" id="A0A9Q0IV49"/>
<evidence type="ECO:0000313" key="7">
    <source>
        <dbReference type="Proteomes" id="UP001148018"/>
    </source>
</evidence>
<dbReference type="GO" id="GO:0006812">
    <property type="term" value="P:monoatomic cation transport"/>
    <property type="evidence" value="ECO:0007669"/>
    <property type="project" value="InterPro"/>
</dbReference>
<accession>A0A9Q0IV49</accession>
<proteinExistence type="predicted"/>
<keyword evidence="4" id="KW-1053">Target membrane</keyword>
<dbReference type="GO" id="GO:0046930">
    <property type="term" value="C:pore complex"/>
    <property type="evidence" value="ECO:0007669"/>
    <property type="project" value="InterPro"/>
</dbReference>
<dbReference type="Proteomes" id="UP001148018">
    <property type="component" value="Unassembled WGS sequence"/>
</dbReference>
<dbReference type="EMBL" id="JANIIK010000038">
    <property type="protein sequence ID" value="KAJ3610406.1"/>
    <property type="molecule type" value="Genomic_DNA"/>
</dbReference>
<evidence type="ECO:0000256" key="5">
    <source>
        <dbReference type="ARBA" id="ARBA00023331"/>
    </source>
</evidence>
<dbReference type="PANTHER" id="PTHR40388">
    <property type="entry name" value="BRYOPORIN"/>
    <property type="match status" value="1"/>
</dbReference>
<reference evidence="6" key="1">
    <citation type="submission" date="2022-07" db="EMBL/GenBank/DDBJ databases">
        <title>Chromosome-level genome of Muraenolepis orangiensis.</title>
        <authorList>
            <person name="Kim J."/>
        </authorList>
    </citation>
    <scope>NUCLEOTIDE SEQUENCE</scope>
    <source>
        <strain evidence="6">KU_S4_2022</strain>
        <tissue evidence="6">Muscle</tissue>
    </source>
</reference>
<evidence type="ECO:0000256" key="1">
    <source>
        <dbReference type="ARBA" id="ARBA00004175"/>
    </source>
</evidence>
<keyword evidence="3" id="KW-1052">Target cell membrane</keyword>
<evidence type="ECO:0000256" key="2">
    <source>
        <dbReference type="ARBA" id="ARBA00004532"/>
    </source>
</evidence>
<gene>
    <name evidence="6" type="ORF">NHX12_022498</name>
</gene>
<dbReference type="InterPro" id="IPR015926">
    <property type="entry name" value="Cytolysin/lectin"/>
</dbReference>
<protein>
    <submittedName>
        <fullName evidence="6">Uncharacterized protein</fullName>
    </submittedName>
</protein>
<dbReference type="InterPro" id="IPR050677">
    <property type="entry name" value="Actinoporin_PFT"/>
</dbReference>